<name>A0A6C0IW87_9ZZZZ</name>
<dbReference type="EMBL" id="MN740252">
    <property type="protein sequence ID" value="QHT96097.1"/>
    <property type="molecule type" value="Genomic_DNA"/>
</dbReference>
<proteinExistence type="predicted"/>
<evidence type="ECO:0000313" key="1">
    <source>
        <dbReference type="EMBL" id="QHT96097.1"/>
    </source>
</evidence>
<protein>
    <submittedName>
        <fullName evidence="1">Uncharacterized protein</fullName>
    </submittedName>
</protein>
<accession>A0A6C0IW87</accession>
<organism evidence="1">
    <name type="scientific">viral metagenome</name>
    <dbReference type="NCBI Taxonomy" id="1070528"/>
    <lineage>
        <taxon>unclassified sequences</taxon>
        <taxon>metagenomes</taxon>
        <taxon>organismal metagenomes</taxon>
    </lineage>
</organism>
<reference evidence="1" key="1">
    <citation type="journal article" date="2020" name="Nature">
        <title>Giant virus diversity and host interactions through global metagenomics.</title>
        <authorList>
            <person name="Schulz F."/>
            <person name="Roux S."/>
            <person name="Paez-Espino D."/>
            <person name="Jungbluth S."/>
            <person name="Walsh D.A."/>
            <person name="Denef V.J."/>
            <person name="McMahon K.D."/>
            <person name="Konstantinidis K.T."/>
            <person name="Eloe-Fadrosh E.A."/>
            <person name="Kyrpides N.C."/>
            <person name="Woyke T."/>
        </authorList>
    </citation>
    <scope>NUCLEOTIDE SEQUENCE</scope>
    <source>
        <strain evidence="1">GVMAG-M-3300024301-20</strain>
    </source>
</reference>
<dbReference type="AlphaFoldDB" id="A0A6C0IW87"/>
<sequence length="226" mass="24650">MRKKTSKKTKHSRRYKHQHVYNMIGCSKKHKHTKKCLKKLCPICGLKGGSSGCGANGCPIAPLSWSEMNKFVKQNGGECNVMGCQPILGVGQNGGSNHMDIPGPFVGSAWGPNDNQLPGANGIAGDRNYLASYSNVIQNDPTRQISMNDANFKPILKGGRKKTRKNYKKSLKRGGGLIPQDLVNLGREVGFNFKSAYNAINGYKAPINPLPYKDQLQSSTIAIMSK</sequence>